<dbReference type="InterPro" id="IPR015943">
    <property type="entry name" value="WD40/YVTN_repeat-like_dom_sf"/>
</dbReference>
<dbReference type="SUPFAM" id="SSF52200">
    <property type="entry name" value="Toll/Interleukin receptor TIR domain"/>
    <property type="match status" value="1"/>
</dbReference>
<dbReference type="Proteomes" id="UP000516117">
    <property type="component" value="Chromosome"/>
</dbReference>
<dbReference type="SMART" id="SM00320">
    <property type="entry name" value="WD40"/>
    <property type="match status" value="3"/>
</dbReference>
<dbReference type="InterPro" id="IPR000157">
    <property type="entry name" value="TIR_dom"/>
</dbReference>
<dbReference type="RefSeq" id="WP_187719932.1">
    <property type="nucleotide sequence ID" value="NZ_BAABBL010000018.1"/>
</dbReference>
<keyword evidence="1" id="KW-1133">Transmembrane helix</keyword>
<evidence type="ECO:0000313" key="4">
    <source>
        <dbReference type="Proteomes" id="UP000516117"/>
    </source>
</evidence>
<protein>
    <submittedName>
        <fullName evidence="3">TIR domain-containing protein</fullName>
    </submittedName>
</protein>
<dbReference type="AlphaFoldDB" id="A0A7H0H2N0"/>
<dbReference type="Gene3D" id="2.130.10.10">
    <property type="entry name" value="YVTN repeat-like/Quinoprotein amine dehydrogenase"/>
    <property type="match status" value="2"/>
</dbReference>
<feature type="transmembrane region" description="Helical" evidence="1">
    <location>
        <begin position="172"/>
        <end position="192"/>
    </location>
</feature>
<organism evidence="3 4">
    <name type="scientific">Tessaracoccus defluvii</name>
    <dbReference type="NCBI Taxonomy" id="1285901"/>
    <lineage>
        <taxon>Bacteria</taxon>
        <taxon>Bacillati</taxon>
        <taxon>Actinomycetota</taxon>
        <taxon>Actinomycetes</taxon>
        <taxon>Propionibacteriales</taxon>
        <taxon>Propionibacteriaceae</taxon>
        <taxon>Tessaracoccus</taxon>
    </lineage>
</organism>
<evidence type="ECO:0000313" key="3">
    <source>
        <dbReference type="EMBL" id="QNP54796.1"/>
    </source>
</evidence>
<keyword evidence="4" id="KW-1185">Reference proteome</keyword>
<dbReference type="GO" id="GO:0007165">
    <property type="term" value="P:signal transduction"/>
    <property type="evidence" value="ECO:0007669"/>
    <property type="project" value="InterPro"/>
</dbReference>
<dbReference type="SMART" id="SM00255">
    <property type="entry name" value="TIR"/>
    <property type="match status" value="1"/>
</dbReference>
<feature type="domain" description="TIR" evidence="2">
    <location>
        <begin position="1"/>
        <end position="135"/>
    </location>
</feature>
<dbReference type="Pfam" id="PF13676">
    <property type="entry name" value="TIR_2"/>
    <property type="match status" value="1"/>
</dbReference>
<keyword evidence="1" id="KW-0812">Transmembrane</keyword>
<dbReference type="EMBL" id="CP060789">
    <property type="protein sequence ID" value="QNP54796.1"/>
    <property type="molecule type" value="Genomic_DNA"/>
</dbReference>
<dbReference type="InterPro" id="IPR011041">
    <property type="entry name" value="Quinoprot_gluc/sorb_DH_b-prop"/>
</dbReference>
<accession>A0A7H0H2N0</accession>
<keyword evidence="1" id="KW-0472">Membrane</keyword>
<dbReference type="InterPro" id="IPR035897">
    <property type="entry name" value="Toll_tir_struct_dom_sf"/>
</dbReference>
<reference evidence="3 4" key="1">
    <citation type="submission" date="2020-08" db="EMBL/GenBank/DDBJ databases">
        <title>Genome sequence of Tessaracoccus defluvii JCM 17540T.</title>
        <authorList>
            <person name="Hyun D.-W."/>
            <person name="Bae J.-W."/>
        </authorList>
    </citation>
    <scope>NUCLEOTIDE SEQUENCE [LARGE SCALE GENOMIC DNA]</scope>
    <source>
        <strain evidence="3 4">JCM 17540</strain>
    </source>
</reference>
<dbReference type="KEGG" id="tdf:H9L22_10835"/>
<dbReference type="SUPFAM" id="SSF50952">
    <property type="entry name" value="Soluble quinoprotein glucose dehydrogenase"/>
    <property type="match status" value="1"/>
</dbReference>
<dbReference type="InterPro" id="IPR001680">
    <property type="entry name" value="WD40_rpt"/>
</dbReference>
<evidence type="ECO:0000256" key="1">
    <source>
        <dbReference type="SAM" id="Phobius"/>
    </source>
</evidence>
<dbReference type="Gene3D" id="3.40.50.10140">
    <property type="entry name" value="Toll/interleukin-1 receptor homology (TIR) domain"/>
    <property type="match status" value="1"/>
</dbReference>
<evidence type="ECO:0000259" key="2">
    <source>
        <dbReference type="SMART" id="SM00255"/>
    </source>
</evidence>
<name>A0A7H0H2N0_9ACTN</name>
<sequence>MISVFVSYSRLDANRVLPLVEKLKASGFIVWIDQTSIAASVPWHEEIIKAIRSADLVIVMDSTHFRESQACAAEVSVADRLRKSSLVIDLADTRTNWVELVTLEADQIGPIERVRSLLLGASYRWDRAGRPRDHLVRGPLLSNFATVLPLTDDPYAAEFVRASRKRRRRRRYAAAFAGLTTVSIILASRVVAELDDAVHSRIESATVDMATAHEVEAALRRSPAAGLRLAVAEAEAADTWSTRMGLAGALQQDLPLSVTRPGEGASPGTAPTLPSGFEATQGSQRIVVTPAGLRIEGPVPLRLSLGPVTAVAWSQDGRLIAAATAQGVRVIRVDSGIELAVLRGFEGAITDLAWSDEGLTAVAGTSTATWAQPAVTPSATTDFEVHAASMGPTGSALLVGAAGELALWDGQALAHLAGSIPFTDFLSVRSTGSGWVVASNTEDGGGLLTPVSSSGEIGPETRLGGCEPFAMAVADSTAIIGCFASDVLQVRLADGHSERLPVNDFQVAGLIRDTDGTLLATSVYGEFFRWTGEEWAMLGAWSTGCTFGSTILEPSPDGRRILVSGSGVSSLCTHLRNHPDDRSDQNRLVPPSGVQTIRAASWSPDGRTLAAAAASGELWLFDAEHYVTREVMVPSGLELVGVEFIDSSSVLIATRDGEILTVDVSMATADLAGQRALAEEMLIIAEQLEDA</sequence>
<gene>
    <name evidence="3" type="ORF">H9L22_10835</name>
</gene>
<proteinExistence type="predicted"/>